<dbReference type="Proteomes" id="UP000199427">
    <property type="component" value="Unassembled WGS sequence"/>
</dbReference>
<dbReference type="PANTHER" id="PTHR37808:SF3">
    <property type="entry name" value="SPORE GERMINATION PROTEIN GERPA-RELATED"/>
    <property type="match status" value="1"/>
</dbReference>
<accession>A0A1H9B1D3</accession>
<gene>
    <name evidence="1" type="ORF">SAMN05216362_10399</name>
</gene>
<dbReference type="PANTHER" id="PTHR37808">
    <property type="entry name" value="SPORE GERMINATION PROTEIN-LIKE PROTEIN YDZR-RELATED"/>
    <property type="match status" value="1"/>
</dbReference>
<evidence type="ECO:0000313" key="1">
    <source>
        <dbReference type="EMBL" id="SEP82483.1"/>
    </source>
</evidence>
<proteinExistence type="predicted"/>
<organism evidence="1 2">
    <name type="scientific">Piscibacillus halophilus</name>
    <dbReference type="NCBI Taxonomy" id="571933"/>
    <lineage>
        <taxon>Bacteria</taxon>
        <taxon>Bacillati</taxon>
        <taxon>Bacillota</taxon>
        <taxon>Bacilli</taxon>
        <taxon>Bacillales</taxon>
        <taxon>Bacillaceae</taxon>
        <taxon>Piscibacillus</taxon>
    </lineage>
</organism>
<protein>
    <submittedName>
        <fullName evidence="1">Spore germination protein PA</fullName>
    </submittedName>
</protein>
<dbReference type="Pfam" id="PF10676">
    <property type="entry name" value="gerPA"/>
    <property type="match status" value="1"/>
</dbReference>
<dbReference type="OrthoDB" id="2691926at2"/>
<reference evidence="1 2" key="1">
    <citation type="submission" date="2016-10" db="EMBL/GenBank/DDBJ databases">
        <authorList>
            <person name="de Groot N.N."/>
        </authorList>
    </citation>
    <scope>NUCLEOTIDE SEQUENCE [LARGE SCALE GENOMIC DNA]</scope>
    <source>
        <strain evidence="1 2">DSM 21633</strain>
    </source>
</reference>
<name>A0A1H9B1D3_9BACI</name>
<sequence>MSAFVGAIKVNSVSSSGVFHIGDAYYIQPISSAKTYAGGGSFNTGNGIRVRLGQSDTVVFDQDHIDY</sequence>
<dbReference type="EMBL" id="FOES01000003">
    <property type="protein sequence ID" value="SEP82483.1"/>
    <property type="molecule type" value="Genomic_DNA"/>
</dbReference>
<dbReference type="AlphaFoldDB" id="A0A1H9B1D3"/>
<dbReference type="InterPro" id="IPR019618">
    <property type="entry name" value="Spore_germination_GerPA"/>
</dbReference>
<evidence type="ECO:0000313" key="2">
    <source>
        <dbReference type="Proteomes" id="UP000199427"/>
    </source>
</evidence>
<dbReference type="RefSeq" id="WP_091772508.1">
    <property type="nucleotide sequence ID" value="NZ_CAESCL010000031.1"/>
</dbReference>
<dbReference type="STRING" id="571933.SAMN05216362_10399"/>
<keyword evidence="2" id="KW-1185">Reference proteome</keyword>